<feature type="transmembrane region" description="Helical" evidence="9">
    <location>
        <begin position="460"/>
        <end position="479"/>
    </location>
</feature>
<keyword evidence="7 9" id="KW-0472">Membrane</keyword>
<feature type="transmembrane region" description="Helical" evidence="9">
    <location>
        <begin position="351"/>
        <end position="370"/>
    </location>
</feature>
<evidence type="ECO:0000256" key="8">
    <source>
        <dbReference type="ARBA" id="ARBA00023316"/>
    </source>
</evidence>
<comment type="caution">
    <text evidence="10">The sequence shown here is derived from an EMBL/GenBank/DDBJ whole genome shotgun (WGS) entry which is preliminary data.</text>
</comment>
<gene>
    <name evidence="10" type="ORF">E4633_17315</name>
</gene>
<dbReference type="Proteomes" id="UP000306416">
    <property type="component" value="Unassembled WGS sequence"/>
</dbReference>
<protein>
    <submittedName>
        <fullName evidence="10">Glycosyltransferase</fullName>
    </submittedName>
</protein>
<evidence type="ECO:0000256" key="3">
    <source>
        <dbReference type="ARBA" id="ARBA00022679"/>
    </source>
</evidence>
<feature type="transmembrane region" description="Helical" evidence="9">
    <location>
        <begin position="320"/>
        <end position="339"/>
    </location>
</feature>
<dbReference type="FunFam" id="3.90.550.10:FF:000057">
    <property type="entry name" value="Glycosyltransferase-like protein, family 2"/>
    <property type="match status" value="1"/>
</dbReference>
<dbReference type="SUPFAM" id="SSF53448">
    <property type="entry name" value="Nucleotide-diphospho-sugar transferases"/>
    <property type="match status" value="1"/>
</dbReference>
<dbReference type="EMBL" id="SRSC01000004">
    <property type="protein sequence ID" value="TGU70931.1"/>
    <property type="molecule type" value="Genomic_DNA"/>
</dbReference>
<dbReference type="GO" id="GO:0071555">
    <property type="term" value="P:cell wall organization"/>
    <property type="evidence" value="ECO:0007669"/>
    <property type="project" value="UniProtKB-KW"/>
</dbReference>
<keyword evidence="4 9" id="KW-0812">Transmembrane</keyword>
<keyword evidence="5 9" id="KW-1133">Transmembrane helix</keyword>
<accession>A0A4S1CC55</accession>
<evidence type="ECO:0000256" key="6">
    <source>
        <dbReference type="ARBA" id="ARBA00023034"/>
    </source>
</evidence>
<feature type="transmembrane region" description="Helical" evidence="9">
    <location>
        <begin position="382"/>
        <end position="403"/>
    </location>
</feature>
<name>A0A4S1CC55_9BACT</name>
<feature type="transmembrane region" description="Helical" evidence="9">
    <location>
        <begin position="435"/>
        <end position="454"/>
    </location>
</feature>
<dbReference type="Gene3D" id="3.90.550.10">
    <property type="entry name" value="Spore Coat Polysaccharide Biosynthesis Protein SpsA, Chain A"/>
    <property type="match status" value="1"/>
</dbReference>
<keyword evidence="2" id="KW-0328">Glycosyltransferase</keyword>
<proteinExistence type="predicted"/>
<evidence type="ECO:0000256" key="7">
    <source>
        <dbReference type="ARBA" id="ARBA00023136"/>
    </source>
</evidence>
<keyword evidence="11" id="KW-1185">Reference proteome</keyword>
<evidence type="ECO:0000313" key="10">
    <source>
        <dbReference type="EMBL" id="TGU70931.1"/>
    </source>
</evidence>
<keyword evidence="3 10" id="KW-0808">Transferase</keyword>
<organism evidence="10 11">
    <name type="scientific">Geomonas terrae</name>
    <dbReference type="NCBI Taxonomy" id="2562681"/>
    <lineage>
        <taxon>Bacteria</taxon>
        <taxon>Pseudomonadati</taxon>
        <taxon>Thermodesulfobacteriota</taxon>
        <taxon>Desulfuromonadia</taxon>
        <taxon>Geobacterales</taxon>
        <taxon>Geobacteraceae</taxon>
        <taxon>Geomonas</taxon>
    </lineage>
</organism>
<sequence length="492" mass="55295">MMSLLPPIFTVLHFCALLGLCLYGAHRLWLLKCLFFDAPDAATPVPPPFTPGEVFPFVTVQLPLYNERFVVRRLIDAAASLQWPTDRIEIQVLDDSSDDTALMVDERVKYWRERGVEIVVLRRDHRAGYKAGALAEGMRRARGEFLALFDADFIPPADFLHRTIPWFRDGAVGMVQARWGFCNTEHSWFTGVQALLLGPHFTIEHRVRYLKGLFFNFNGTAGVWRKRAIEEAGGWQSDTVTEDLDLSYRAQLAGWRFVYREECPVPSELPVTVGALRSQQQRWAKGSIQTARKILPRLLASKLPLAVKLEAVAHLTANCYWLLGVVVMLTLYPAVTFRVGIGLHQILRIDLPLFLGTSGAITGYFLFYAARSGRLKLGELCLLPALAIGLAPSISLSVLKGMVSFGGSFERTPKFGVRGRERVPGLAFLYRQRSLPYLALNVFLFCYSLLPVAFAWERGVVGAIPLFLLFPIGFALVLMKDLDELFISRRAN</sequence>
<evidence type="ECO:0000313" key="11">
    <source>
        <dbReference type="Proteomes" id="UP000306416"/>
    </source>
</evidence>
<keyword evidence="6" id="KW-0333">Golgi apparatus</keyword>
<dbReference type="AlphaFoldDB" id="A0A4S1CC55"/>
<dbReference type="PANTHER" id="PTHR32044:SF80">
    <property type="entry name" value="XYLOGLUCAN GLYCOSYLTRANSFERASE 2-RELATED"/>
    <property type="match status" value="1"/>
</dbReference>
<evidence type="ECO:0000256" key="1">
    <source>
        <dbReference type="ARBA" id="ARBA00004653"/>
    </source>
</evidence>
<dbReference type="InterPro" id="IPR029044">
    <property type="entry name" value="Nucleotide-diphossugar_trans"/>
</dbReference>
<comment type="subcellular location">
    <subcellularLocation>
        <location evidence="1">Golgi apparatus membrane</location>
        <topology evidence="1">Multi-pass membrane protein</topology>
    </subcellularLocation>
</comment>
<dbReference type="Pfam" id="PF13641">
    <property type="entry name" value="Glyco_tranf_2_3"/>
    <property type="match status" value="1"/>
</dbReference>
<evidence type="ECO:0000256" key="5">
    <source>
        <dbReference type="ARBA" id="ARBA00022989"/>
    </source>
</evidence>
<dbReference type="PANTHER" id="PTHR32044">
    <property type="entry name" value="GLUCOMANNAN 4-BETA-MANNOSYLTRANSFERASE 9"/>
    <property type="match status" value="1"/>
</dbReference>
<dbReference type="GO" id="GO:0016757">
    <property type="term" value="F:glycosyltransferase activity"/>
    <property type="evidence" value="ECO:0007669"/>
    <property type="project" value="UniProtKB-KW"/>
</dbReference>
<evidence type="ECO:0000256" key="2">
    <source>
        <dbReference type="ARBA" id="ARBA00022676"/>
    </source>
</evidence>
<keyword evidence="8" id="KW-0961">Cell wall biogenesis/degradation</keyword>
<reference evidence="10 11" key="1">
    <citation type="submission" date="2019-04" db="EMBL/GenBank/DDBJ databases">
        <title>Geobacter oryzae sp. nov., ferric-reducing bacteria isolated from paddy soil.</title>
        <authorList>
            <person name="Xu Z."/>
            <person name="Masuda Y."/>
            <person name="Itoh H."/>
            <person name="Senoo K."/>
        </authorList>
    </citation>
    <scope>NUCLEOTIDE SEQUENCE [LARGE SCALE GENOMIC DNA]</scope>
    <source>
        <strain evidence="10 11">Red111</strain>
    </source>
</reference>
<evidence type="ECO:0000256" key="4">
    <source>
        <dbReference type="ARBA" id="ARBA00022692"/>
    </source>
</evidence>
<evidence type="ECO:0000256" key="9">
    <source>
        <dbReference type="SAM" id="Phobius"/>
    </source>
</evidence>